<accession>A0A445EUT4</accession>
<reference evidence="1 2" key="1">
    <citation type="submission" date="2019-01" db="EMBL/GenBank/DDBJ databases">
        <title>Sequencing of cultivated peanut Arachis hypogaea provides insights into genome evolution and oil improvement.</title>
        <authorList>
            <person name="Chen X."/>
        </authorList>
    </citation>
    <scope>NUCLEOTIDE SEQUENCE [LARGE SCALE GENOMIC DNA]</scope>
    <source>
        <strain evidence="2">cv. Fuhuasheng</strain>
        <tissue evidence="1">Leaves</tissue>
    </source>
</reference>
<dbReference type="EMBL" id="SDMP01000001">
    <property type="protein sequence ID" value="RYR79264.1"/>
    <property type="molecule type" value="Genomic_DNA"/>
</dbReference>
<proteinExistence type="predicted"/>
<name>A0A445EUT4_ARAHY</name>
<evidence type="ECO:0000313" key="2">
    <source>
        <dbReference type="Proteomes" id="UP000289738"/>
    </source>
</evidence>
<dbReference type="AlphaFoldDB" id="A0A445EUT4"/>
<dbReference type="Proteomes" id="UP000289738">
    <property type="component" value="Chromosome A01"/>
</dbReference>
<evidence type="ECO:0000313" key="1">
    <source>
        <dbReference type="EMBL" id="RYR79264.1"/>
    </source>
</evidence>
<gene>
    <name evidence="1" type="ORF">Ahy_A01g004093</name>
</gene>
<protein>
    <submittedName>
        <fullName evidence="1">Uncharacterized protein</fullName>
    </submittedName>
</protein>
<organism evidence="1 2">
    <name type="scientific">Arachis hypogaea</name>
    <name type="common">Peanut</name>
    <dbReference type="NCBI Taxonomy" id="3818"/>
    <lineage>
        <taxon>Eukaryota</taxon>
        <taxon>Viridiplantae</taxon>
        <taxon>Streptophyta</taxon>
        <taxon>Embryophyta</taxon>
        <taxon>Tracheophyta</taxon>
        <taxon>Spermatophyta</taxon>
        <taxon>Magnoliopsida</taxon>
        <taxon>eudicotyledons</taxon>
        <taxon>Gunneridae</taxon>
        <taxon>Pentapetalae</taxon>
        <taxon>rosids</taxon>
        <taxon>fabids</taxon>
        <taxon>Fabales</taxon>
        <taxon>Fabaceae</taxon>
        <taxon>Papilionoideae</taxon>
        <taxon>50 kb inversion clade</taxon>
        <taxon>dalbergioids sensu lato</taxon>
        <taxon>Dalbergieae</taxon>
        <taxon>Pterocarpus clade</taxon>
        <taxon>Arachis</taxon>
    </lineage>
</organism>
<sequence length="89" mass="10421">MASSEGFTDKNTVFRKLKAKSENKVRSLPVSRNFQFRDVFRLQCEESNMGVGYVWRLHMHRLLRCSSQPRSAYQLREATDFVLGVLCFD</sequence>
<comment type="caution">
    <text evidence="1">The sequence shown here is derived from an EMBL/GenBank/DDBJ whole genome shotgun (WGS) entry which is preliminary data.</text>
</comment>
<keyword evidence="2" id="KW-1185">Reference proteome</keyword>